<evidence type="ECO:0000256" key="1">
    <source>
        <dbReference type="ARBA" id="ARBA00006484"/>
    </source>
</evidence>
<dbReference type="KEGG" id="pste:PSTEL_26450"/>
<dbReference type="AlphaFoldDB" id="A0A089M3P1"/>
<dbReference type="RefSeq" id="WP_038699707.1">
    <property type="nucleotide sequence ID" value="NZ_CP009286.1"/>
</dbReference>
<organism evidence="3 4">
    <name type="scientific">Paenibacillus stellifer</name>
    <dbReference type="NCBI Taxonomy" id="169760"/>
    <lineage>
        <taxon>Bacteria</taxon>
        <taxon>Bacillati</taxon>
        <taxon>Bacillota</taxon>
        <taxon>Bacilli</taxon>
        <taxon>Bacillales</taxon>
        <taxon>Paenibacillaceae</taxon>
        <taxon>Paenibacillus</taxon>
    </lineage>
</organism>
<comment type="similarity">
    <text evidence="1">Belongs to the short-chain dehydrogenases/reductases (SDR) family.</text>
</comment>
<dbReference type="PRINTS" id="PR00080">
    <property type="entry name" value="SDRFAMILY"/>
</dbReference>
<dbReference type="EMBL" id="CP009286">
    <property type="protein sequence ID" value="AIQ66128.1"/>
    <property type="molecule type" value="Genomic_DNA"/>
</dbReference>
<evidence type="ECO:0008006" key="5">
    <source>
        <dbReference type="Google" id="ProtNLM"/>
    </source>
</evidence>
<evidence type="ECO:0000313" key="4">
    <source>
        <dbReference type="Proteomes" id="UP000029507"/>
    </source>
</evidence>
<dbReference type="PROSITE" id="PS00061">
    <property type="entry name" value="ADH_SHORT"/>
    <property type="match status" value="1"/>
</dbReference>
<dbReference type="InterPro" id="IPR002347">
    <property type="entry name" value="SDR_fam"/>
</dbReference>
<dbReference type="Pfam" id="PF13561">
    <property type="entry name" value="adh_short_C2"/>
    <property type="match status" value="1"/>
</dbReference>
<sequence length="296" mass="32107">MKPVFGSYRKCETVPIFYPPQHQPGQPGIESIMCPRPVSERADKSPAGKLADKLAIITGGDSGIGRAVSYAFAKEGADIVIVYYNEHGDAEETRARVTELGRRCITIAGDIGDEDFCKHVVDLTVRTFGKIDILVNNAAVQFYQPSIENITREQLELTFRTNIFAMFFLTKAALPYLKPGSAIINTSSETATSGYKVLIDYASTKGAISAFTRSLALSVIDRGIRVNAVAPGTTWTPLVPASFPPEAYASNGFDSPMRRDAQPVELAPAYVYLASDDSSYVMGQVIHVNGGSYFGQ</sequence>
<dbReference type="Gene3D" id="3.40.50.720">
    <property type="entry name" value="NAD(P)-binding Rossmann-like Domain"/>
    <property type="match status" value="1"/>
</dbReference>
<dbReference type="GO" id="GO:0016614">
    <property type="term" value="F:oxidoreductase activity, acting on CH-OH group of donors"/>
    <property type="evidence" value="ECO:0007669"/>
    <property type="project" value="UniProtKB-ARBA"/>
</dbReference>
<dbReference type="Proteomes" id="UP000029507">
    <property type="component" value="Chromosome"/>
</dbReference>
<evidence type="ECO:0000313" key="3">
    <source>
        <dbReference type="EMBL" id="AIQ66128.1"/>
    </source>
</evidence>
<evidence type="ECO:0000256" key="2">
    <source>
        <dbReference type="ARBA" id="ARBA00023002"/>
    </source>
</evidence>
<name>A0A089M3P1_9BACL</name>
<protein>
    <recommendedName>
        <fullName evidence="5">Short-chain dehydrogenase</fullName>
    </recommendedName>
</protein>
<dbReference type="OrthoDB" id="9803333at2"/>
<dbReference type="PRINTS" id="PR00081">
    <property type="entry name" value="GDHRDH"/>
</dbReference>
<dbReference type="GO" id="GO:0008206">
    <property type="term" value="P:bile acid metabolic process"/>
    <property type="evidence" value="ECO:0007669"/>
    <property type="project" value="UniProtKB-ARBA"/>
</dbReference>
<dbReference type="InterPro" id="IPR020904">
    <property type="entry name" value="Sc_DH/Rdtase_CS"/>
</dbReference>
<keyword evidence="2" id="KW-0560">Oxidoreductase</keyword>
<gene>
    <name evidence="3" type="ORF">PSTEL_26450</name>
</gene>
<dbReference type="SUPFAM" id="SSF51735">
    <property type="entry name" value="NAD(P)-binding Rossmann-fold domains"/>
    <property type="match status" value="1"/>
</dbReference>
<reference evidence="3 4" key="1">
    <citation type="submission" date="2014-08" db="EMBL/GenBank/DDBJ databases">
        <title>Comparative genomics of the Paenibacillus odorifer group.</title>
        <authorList>
            <person name="den Bakker H.C."/>
            <person name="Tsai Y.-C."/>
            <person name="Martin N."/>
            <person name="Korlach J."/>
            <person name="Wiedmann M."/>
        </authorList>
    </citation>
    <scope>NUCLEOTIDE SEQUENCE [LARGE SCALE GENOMIC DNA]</scope>
    <source>
        <strain evidence="3 4">DSM 14472</strain>
    </source>
</reference>
<accession>A0A089M3P1</accession>
<keyword evidence="4" id="KW-1185">Reference proteome</keyword>
<proteinExistence type="inferred from homology"/>
<dbReference type="HOGENOM" id="CLU_010194_4_1_9"/>
<dbReference type="PANTHER" id="PTHR48107">
    <property type="entry name" value="NADPH-DEPENDENT ALDEHYDE REDUCTASE-LIKE PROTEIN, CHLOROPLASTIC-RELATED"/>
    <property type="match status" value="1"/>
</dbReference>
<dbReference type="FunFam" id="3.40.50.720:FF:000084">
    <property type="entry name" value="Short-chain dehydrogenase reductase"/>
    <property type="match status" value="1"/>
</dbReference>
<dbReference type="PANTHER" id="PTHR48107:SF16">
    <property type="entry name" value="NADPH-DEPENDENT ALDEHYDE REDUCTASE 1, CHLOROPLASTIC"/>
    <property type="match status" value="1"/>
</dbReference>
<dbReference type="STRING" id="169760.PSTEL_26450"/>
<dbReference type="InterPro" id="IPR036291">
    <property type="entry name" value="NAD(P)-bd_dom_sf"/>
</dbReference>